<keyword evidence="2" id="KW-1185">Reference proteome</keyword>
<dbReference type="Proteomes" id="UP000002668">
    <property type="component" value="Genome"/>
</dbReference>
<dbReference type="AlphaFoldDB" id="E4ZNR6"/>
<dbReference type="InParanoid" id="E4ZNR6"/>
<proteinExistence type="predicted"/>
<protein>
    <submittedName>
        <fullName evidence="1">Predicted protein</fullName>
    </submittedName>
</protein>
<gene>
    <name evidence="1" type="ORF">LEMA_uP041860.1</name>
</gene>
<accession>E4ZNR6</accession>
<dbReference type="GeneID" id="13282675"/>
<dbReference type="HOGENOM" id="CLU_3143369_0_0_1"/>
<name>E4ZNR6_LEPMJ</name>
<sequence length="49" mass="5616">MGVLKYEAHLFAMLAYFTEQPSYIIANLGPWMLGSAIDATDRRRQEDPQ</sequence>
<organism evidence="2">
    <name type="scientific">Leptosphaeria maculans (strain JN3 / isolate v23.1.3 / race Av1-4-5-6-7-8)</name>
    <name type="common">Blackleg fungus</name>
    <name type="synonym">Phoma lingam</name>
    <dbReference type="NCBI Taxonomy" id="985895"/>
    <lineage>
        <taxon>Eukaryota</taxon>
        <taxon>Fungi</taxon>
        <taxon>Dikarya</taxon>
        <taxon>Ascomycota</taxon>
        <taxon>Pezizomycotina</taxon>
        <taxon>Dothideomycetes</taxon>
        <taxon>Pleosporomycetidae</taxon>
        <taxon>Pleosporales</taxon>
        <taxon>Pleosporineae</taxon>
        <taxon>Leptosphaeriaceae</taxon>
        <taxon>Plenodomus</taxon>
        <taxon>Plenodomus lingam/Leptosphaeria maculans species complex</taxon>
    </lineage>
</organism>
<dbReference type="EMBL" id="FP929105">
    <property type="protein sequence ID" value="CBX93285.1"/>
    <property type="molecule type" value="Genomic_DNA"/>
</dbReference>
<evidence type="ECO:0000313" key="1">
    <source>
        <dbReference type="EMBL" id="CBX93285.1"/>
    </source>
</evidence>
<dbReference type="VEuPathDB" id="FungiDB:LEMA_uP041860.1"/>
<evidence type="ECO:0000313" key="2">
    <source>
        <dbReference type="Proteomes" id="UP000002668"/>
    </source>
</evidence>
<reference evidence="2" key="1">
    <citation type="journal article" date="2011" name="Nat. Commun.">
        <title>Effector diversification within compartments of the Leptosphaeria maculans genome affected by Repeat-Induced Point mutations.</title>
        <authorList>
            <person name="Rouxel T."/>
            <person name="Grandaubert J."/>
            <person name="Hane J.K."/>
            <person name="Hoede C."/>
            <person name="van de Wouw A.P."/>
            <person name="Couloux A."/>
            <person name="Dominguez V."/>
            <person name="Anthouard V."/>
            <person name="Bally P."/>
            <person name="Bourras S."/>
            <person name="Cozijnsen A.J."/>
            <person name="Ciuffetti L.M."/>
            <person name="Degrave A."/>
            <person name="Dilmaghani A."/>
            <person name="Duret L."/>
            <person name="Fudal I."/>
            <person name="Goodwin S.B."/>
            <person name="Gout L."/>
            <person name="Glaser N."/>
            <person name="Linglin J."/>
            <person name="Kema G.H.J."/>
            <person name="Lapalu N."/>
            <person name="Lawrence C.B."/>
            <person name="May K."/>
            <person name="Meyer M."/>
            <person name="Ollivier B."/>
            <person name="Poulain J."/>
            <person name="Schoch C.L."/>
            <person name="Simon A."/>
            <person name="Spatafora J.W."/>
            <person name="Stachowiak A."/>
            <person name="Turgeon B.G."/>
            <person name="Tyler B.M."/>
            <person name="Vincent D."/>
            <person name="Weissenbach J."/>
            <person name="Amselem J."/>
            <person name="Quesneville H."/>
            <person name="Oliver R.P."/>
            <person name="Wincker P."/>
            <person name="Balesdent M.-H."/>
            <person name="Howlett B.J."/>
        </authorList>
    </citation>
    <scope>NUCLEOTIDE SEQUENCE [LARGE SCALE GENOMIC DNA]</scope>
    <source>
        <strain evidence="2">JN3 / isolate v23.1.3 / race Av1-4-5-6-7-8</strain>
    </source>
</reference>